<proteinExistence type="predicted"/>
<reference evidence="1" key="1">
    <citation type="submission" date="2006-06" db="EMBL/GenBank/DDBJ databases">
        <title>Complete sequence of Trichodesmium erythraeum IMS101.</title>
        <authorList>
            <consortium name="US DOE Joint Genome Institute"/>
            <person name="Copeland A."/>
            <person name="Lucas S."/>
            <person name="Lapidus A."/>
            <person name="Barry K."/>
            <person name="Detter J.C."/>
            <person name="Glavina del Rio T."/>
            <person name="Hammon N."/>
            <person name="Israni S."/>
            <person name="Dalin E."/>
            <person name="Tice H."/>
            <person name="Pitluck S."/>
            <person name="Kiss H."/>
            <person name="Munk A.C."/>
            <person name="Brettin T."/>
            <person name="Bruce D."/>
            <person name="Han C."/>
            <person name="Tapia R."/>
            <person name="Gilna P."/>
            <person name="Schmutz J."/>
            <person name="Larimer F."/>
            <person name="Land M."/>
            <person name="Hauser L."/>
            <person name="Kyrpides N."/>
            <person name="Kim E."/>
            <person name="Richardson P."/>
        </authorList>
    </citation>
    <scope>NUCLEOTIDE SEQUENCE [LARGE SCALE GENOMIC DNA]</scope>
    <source>
        <strain evidence="1">IMS101</strain>
    </source>
</reference>
<sequence length="82" mass="9272">MQLVGIHLGRLRRVDGYGKEVLILTFLRVVSPEVGEILVRPTAVVTKENLRMTNSDNVVLSESQDLETIPGQYLYLWSIAFL</sequence>
<gene>
    <name evidence="1" type="ordered locus">Tery_1535</name>
</gene>
<dbReference type="HOGENOM" id="CLU_2557301_0_0_3"/>
<dbReference type="EMBL" id="CP000393">
    <property type="protein sequence ID" value="ABG50816.1"/>
    <property type="molecule type" value="Genomic_DNA"/>
</dbReference>
<evidence type="ECO:0000313" key="1">
    <source>
        <dbReference type="EMBL" id="ABG50816.1"/>
    </source>
</evidence>
<dbReference type="KEGG" id="ter:Tery_1535"/>
<protein>
    <submittedName>
        <fullName evidence="1">Uncharacterized protein</fullName>
    </submittedName>
</protein>
<dbReference type="AlphaFoldDB" id="Q115K8"/>
<accession>Q115K8</accession>
<name>Q115K8_TRIEI</name>
<organism evidence="1">
    <name type="scientific">Trichodesmium erythraeum (strain IMS101)</name>
    <dbReference type="NCBI Taxonomy" id="203124"/>
    <lineage>
        <taxon>Bacteria</taxon>
        <taxon>Bacillati</taxon>
        <taxon>Cyanobacteriota</taxon>
        <taxon>Cyanophyceae</taxon>
        <taxon>Oscillatoriophycideae</taxon>
        <taxon>Oscillatoriales</taxon>
        <taxon>Microcoleaceae</taxon>
        <taxon>Trichodesmium</taxon>
    </lineage>
</organism>